<evidence type="ECO:0000313" key="3">
    <source>
        <dbReference type="EMBL" id="MCI4676876.1"/>
    </source>
</evidence>
<feature type="region of interest" description="Disordered" evidence="1">
    <location>
        <begin position="406"/>
        <end position="467"/>
    </location>
</feature>
<feature type="compositionally biased region" description="Pro residues" evidence="1">
    <location>
        <begin position="456"/>
        <end position="467"/>
    </location>
</feature>
<organism evidence="3 4">
    <name type="scientific">Candidatus Mycolicibacterium alkanivorans</name>
    <dbReference type="NCBI Taxonomy" id="2954114"/>
    <lineage>
        <taxon>Bacteria</taxon>
        <taxon>Bacillati</taxon>
        <taxon>Actinomycetota</taxon>
        <taxon>Actinomycetes</taxon>
        <taxon>Mycobacteriales</taxon>
        <taxon>Mycobacteriaceae</taxon>
        <taxon>Mycolicibacterium</taxon>
    </lineage>
</organism>
<dbReference type="Gene3D" id="1.10.30.50">
    <property type="match status" value="1"/>
</dbReference>
<evidence type="ECO:0000256" key="1">
    <source>
        <dbReference type="SAM" id="MobiDB-lite"/>
    </source>
</evidence>
<keyword evidence="3" id="KW-0540">Nuclease</keyword>
<keyword evidence="3" id="KW-0378">Hydrolase</keyword>
<dbReference type="InterPro" id="IPR003615">
    <property type="entry name" value="HNH_nuc"/>
</dbReference>
<dbReference type="InterPro" id="IPR003870">
    <property type="entry name" value="DUF222"/>
</dbReference>
<dbReference type="GO" id="GO:0004519">
    <property type="term" value="F:endonuclease activity"/>
    <property type="evidence" value="ECO:0007669"/>
    <property type="project" value="UniProtKB-KW"/>
</dbReference>
<evidence type="ECO:0000313" key="4">
    <source>
        <dbReference type="Proteomes" id="UP001139068"/>
    </source>
</evidence>
<feature type="domain" description="HNH nuclease" evidence="2">
    <location>
        <begin position="310"/>
        <end position="362"/>
    </location>
</feature>
<name>A0ABS9Z036_9MYCO</name>
<proteinExistence type="predicted"/>
<sequence length="467" mass="50852">MFDSPAELLTRMGHAARSEAMAAANKLDAIGELYALRLTQHGEREQWAIDTDDAVAAEVAAALRTSVAMGRSNLRYARAMREQLPLVADTFRAGDIDFRLFRVIVYRTELVTDETARAAVDAQLAARARRWQSMTSHRLAAAVDRVVAKVDRDAVRRSREDIADRRFDVTASETGFSYLNGVVFATAGEALDRRLNELAATVCPDDPRTVAQRRADALGALAAGADQLACGCGRAECDLSSARGQRSGVVVHVVANQSALDGSSENPAMVQGNGLIPAEVLRELARSAKLQPLTVPVDAPPEPRYHPSTKLADFVRARDLTCRAPGCDRPATHCDVDHTIPHSAGGPTHASNLKCLCRFHHLLKTFWGWSDKQLPDGTVIWTAPSGHTYVTTPGSALLFPSLTVPTGDLPVPSKRAEDDCGERAAMMPKRRRSRRQERTAGIRAERAGNRRRRDPVPPQPGDEPPPF</sequence>
<comment type="caution">
    <text evidence="3">The sequence shown here is derived from an EMBL/GenBank/DDBJ whole genome shotgun (WGS) entry which is preliminary data.</text>
</comment>
<protein>
    <submittedName>
        <fullName evidence="3">HNH endonuclease</fullName>
    </submittedName>
</protein>
<dbReference type="CDD" id="cd00085">
    <property type="entry name" value="HNHc"/>
    <property type="match status" value="1"/>
</dbReference>
<accession>A0ABS9Z036</accession>
<keyword evidence="3" id="KW-0255">Endonuclease</keyword>
<dbReference type="EMBL" id="JAIVFL010000001">
    <property type="protein sequence ID" value="MCI4676876.1"/>
    <property type="molecule type" value="Genomic_DNA"/>
</dbReference>
<dbReference type="SMART" id="SM00507">
    <property type="entry name" value="HNHc"/>
    <property type="match status" value="1"/>
</dbReference>
<dbReference type="Pfam" id="PF02720">
    <property type="entry name" value="DUF222"/>
    <property type="match status" value="1"/>
</dbReference>
<reference evidence="3" key="1">
    <citation type="journal article" date="2022" name="ISME J.">
        <title>Identification of active gaseous-alkane degraders at natural gas seeps.</title>
        <authorList>
            <person name="Farhan Ul Haque M."/>
            <person name="Hernandez M."/>
            <person name="Crombie A.T."/>
            <person name="Murrell J.C."/>
        </authorList>
    </citation>
    <scope>NUCLEOTIDE SEQUENCE</scope>
    <source>
        <strain evidence="3">ANDR5</strain>
    </source>
</reference>
<gene>
    <name evidence="3" type="ORF">K9U37_19100</name>
</gene>
<feature type="compositionally biased region" description="Basic and acidic residues" evidence="1">
    <location>
        <begin position="436"/>
        <end position="448"/>
    </location>
</feature>
<evidence type="ECO:0000259" key="2">
    <source>
        <dbReference type="SMART" id="SM00507"/>
    </source>
</evidence>
<dbReference type="RefSeq" id="WP_243073016.1">
    <property type="nucleotide sequence ID" value="NZ_JAIVFL010000001.1"/>
</dbReference>
<dbReference type="Proteomes" id="UP001139068">
    <property type="component" value="Unassembled WGS sequence"/>
</dbReference>
<keyword evidence="4" id="KW-1185">Reference proteome</keyword>